<keyword evidence="9" id="KW-1185">Reference proteome</keyword>
<evidence type="ECO:0000313" key="9">
    <source>
        <dbReference type="Proteomes" id="UP000094112"/>
    </source>
</evidence>
<dbReference type="EMBL" id="KV454208">
    <property type="protein sequence ID" value="ODQ62610.1"/>
    <property type="molecule type" value="Genomic_DNA"/>
</dbReference>
<feature type="compositionally biased region" description="Low complexity" evidence="6">
    <location>
        <begin position="13"/>
        <end position="27"/>
    </location>
</feature>
<dbReference type="RefSeq" id="XP_019041817.1">
    <property type="nucleotide sequence ID" value="XM_019184060.1"/>
</dbReference>
<feature type="region of interest" description="Disordered" evidence="6">
    <location>
        <begin position="84"/>
        <end position="113"/>
    </location>
</feature>
<dbReference type="STRING" id="683960.A0A1E3PBD8"/>
<dbReference type="PROSITE" id="PS00463">
    <property type="entry name" value="ZN2_CY6_FUNGAL_1"/>
    <property type="match status" value="1"/>
</dbReference>
<feature type="region of interest" description="Disordered" evidence="6">
    <location>
        <begin position="131"/>
        <end position="219"/>
    </location>
</feature>
<dbReference type="GO" id="GO:0005634">
    <property type="term" value="C:nucleus"/>
    <property type="evidence" value="ECO:0007669"/>
    <property type="project" value="UniProtKB-SubCell"/>
</dbReference>
<gene>
    <name evidence="8" type="ORF">WICANDRAFT_66855</name>
</gene>
<dbReference type="GO" id="GO:0000981">
    <property type="term" value="F:DNA-binding transcription factor activity, RNA polymerase II-specific"/>
    <property type="evidence" value="ECO:0007669"/>
    <property type="project" value="InterPro"/>
</dbReference>
<feature type="compositionally biased region" description="Low complexity" evidence="6">
    <location>
        <begin position="685"/>
        <end position="700"/>
    </location>
</feature>
<feature type="compositionally biased region" description="Low complexity" evidence="6">
    <location>
        <begin position="93"/>
        <end position="103"/>
    </location>
</feature>
<evidence type="ECO:0000256" key="5">
    <source>
        <dbReference type="ARBA" id="ARBA00023242"/>
    </source>
</evidence>
<dbReference type="PANTHER" id="PTHR31845:SF10">
    <property type="entry name" value="ZN(II)2CYS6 TRANSCRIPTION FACTOR (EUROFUNG)"/>
    <property type="match status" value="1"/>
</dbReference>
<dbReference type="OrthoDB" id="4454541at2759"/>
<evidence type="ECO:0000256" key="4">
    <source>
        <dbReference type="ARBA" id="ARBA00023163"/>
    </source>
</evidence>
<dbReference type="InterPro" id="IPR036864">
    <property type="entry name" value="Zn2-C6_fun-type_DNA-bd_sf"/>
</dbReference>
<feature type="compositionally biased region" description="Polar residues" evidence="6">
    <location>
        <begin position="660"/>
        <end position="684"/>
    </location>
</feature>
<dbReference type="AlphaFoldDB" id="A0A1E3PBD8"/>
<dbReference type="CDD" id="cd00067">
    <property type="entry name" value="GAL4"/>
    <property type="match status" value="1"/>
</dbReference>
<evidence type="ECO:0000259" key="7">
    <source>
        <dbReference type="PROSITE" id="PS00463"/>
    </source>
</evidence>
<dbReference type="InterPro" id="IPR051089">
    <property type="entry name" value="prtT"/>
</dbReference>
<evidence type="ECO:0000256" key="1">
    <source>
        <dbReference type="ARBA" id="ARBA00004123"/>
    </source>
</evidence>
<dbReference type="Gene3D" id="4.10.240.10">
    <property type="entry name" value="Zn(2)-C6 fungal-type DNA-binding domain"/>
    <property type="match status" value="1"/>
</dbReference>
<feature type="compositionally biased region" description="Polar residues" evidence="6">
    <location>
        <begin position="131"/>
        <end position="150"/>
    </location>
</feature>
<feature type="compositionally biased region" description="Polar residues" evidence="6">
    <location>
        <begin position="157"/>
        <end position="193"/>
    </location>
</feature>
<dbReference type="GO" id="GO:0000976">
    <property type="term" value="F:transcription cis-regulatory region binding"/>
    <property type="evidence" value="ECO:0007669"/>
    <property type="project" value="TreeGrafter"/>
</dbReference>
<dbReference type="GeneID" id="30201306"/>
<protein>
    <recommendedName>
        <fullName evidence="7">Zn(2)-C6 fungal-type domain-containing protein</fullName>
    </recommendedName>
</protein>
<organism evidence="8 9">
    <name type="scientific">Wickerhamomyces anomalus (strain ATCC 58044 / CBS 1984 / NCYC 433 / NRRL Y-366-8)</name>
    <name type="common">Yeast</name>
    <name type="synonym">Hansenula anomala</name>
    <dbReference type="NCBI Taxonomy" id="683960"/>
    <lineage>
        <taxon>Eukaryota</taxon>
        <taxon>Fungi</taxon>
        <taxon>Dikarya</taxon>
        <taxon>Ascomycota</taxon>
        <taxon>Saccharomycotina</taxon>
        <taxon>Saccharomycetes</taxon>
        <taxon>Phaffomycetales</taxon>
        <taxon>Wickerhamomycetaceae</taxon>
        <taxon>Wickerhamomyces</taxon>
    </lineage>
</organism>
<dbReference type="GO" id="GO:0008270">
    <property type="term" value="F:zinc ion binding"/>
    <property type="evidence" value="ECO:0007669"/>
    <property type="project" value="InterPro"/>
</dbReference>
<proteinExistence type="predicted"/>
<feature type="region of interest" description="Disordered" evidence="6">
    <location>
        <begin position="1"/>
        <end position="44"/>
    </location>
</feature>
<keyword evidence="2" id="KW-0805">Transcription regulation</keyword>
<dbReference type="SMART" id="SM00066">
    <property type="entry name" value="GAL4"/>
    <property type="match status" value="1"/>
</dbReference>
<evidence type="ECO:0000256" key="6">
    <source>
        <dbReference type="SAM" id="MobiDB-lite"/>
    </source>
</evidence>
<keyword evidence="3" id="KW-0238">DNA-binding</keyword>
<sequence length="831" mass="93966">MAPRATNKKEKPSSATPTTTTSTSAVTTKKDNGASKPAPSRRRAVACKSCHTLKVKCIPSDPDDLSSPCVRCIKTRRVCEIDTNYSRKKRKQPQQQQQQMHPQSITNSSQDRVNELEQKIEQLNNELLQHRSQMSSNSPQGSIHSNNQSPVHPGGQSFPNHFSPLSSYQQNTIGQRSSLSGTPISAERGNNSRGTKRPVNGGSSFEFINENDHFPKNGATDAKRAKVSKLTKAQQIEQLIGSTALSDVSNMVTQVAEERLRRVYSSHVDLIDSGILTIEEAQQRLKMYFEVIFAKYPFVDVPTDVETFKSVYPVLFNVVMAVTCVASTNDADFDKNLNIENIATQEVIHEVVVIGNKSIELLKSLLLLTIWYNMPELFHNRRYHIFSALCITMTQDLGLTGRPYYVVNKSEGSVLRSEVLEDPQKDEYRCLVLAVYSASIGYSLFLRRKLFVTWTPYLEDSYQHLRTSSELKFRSVAIFAKLTSLLEKIHSFVELKDQENLSFIQHFQRAIDFLKDQQTTMDSNVLLGFAYSVEAFLYSKFTSEELSFKCLHSTLQCLHHFSSLTPAQFCSVPLLIYGRLMYCFALLLKTSNCLSFEFDFSSIKRIMNTLDECNKIYKTNHLLVKTKLLFYFYLTTYSKNENAFNELANISSSETVVNANSQNSSISGTPTNTSSANQPPKTSLHQPVVQQSFEQQHQQHAPAGDAPGMATSHIPQGYPQQPHHPINTGNIPPHSHQYPDQYQHPLMHPQQHSHQQVNGPPMNVYPGISMPNTNSMLPQHDQLESHMEPVYPQLDVLSDATMKGFGDIPTELMGQDEFWKLFDYKDEQFLL</sequence>
<dbReference type="Proteomes" id="UP000094112">
    <property type="component" value="Unassembled WGS sequence"/>
</dbReference>
<comment type="subcellular location">
    <subcellularLocation>
        <location evidence="1">Nucleus</location>
    </subcellularLocation>
</comment>
<feature type="domain" description="Zn(2)-C6 fungal-type" evidence="7">
    <location>
        <begin position="46"/>
        <end position="79"/>
    </location>
</feature>
<dbReference type="InterPro" id="IPR001138">
    <property type="entry name" value="Zn2Cys6_DnaBD"/>
</dbReference>
<keyword evidence="5" id="KW-0539">Nucleus</keyword>
<reference evidence="8 9" key="1">
    <citation type="journal article" date="2016" name="Proc. Natl. Acad. Sci. U.S.A.">
        <title>Comparative genomics of biotechnologically important yeasts.</title>
        <authorList>
            <person name="Riley R."/>
            <person name="Haridas S."/>
            <person name="Wolfe K.H."/>
            <person name="Lopes M.R."/>
            <person name="Hittinger C.T."/>
            <person name="Goeker M."/>
            <person name="Salamov A.A."/>
            <person name="Wisecaver J.H."/>
            <person name="Long T.M."/>
            <person name="Calvey C.H."/>
            <person name="Aerts A.L."/>
            <person name="Barry K.W."/>
            <person name="Choi C."/>
            <person name="Clum A."/>
            <person name="Coughlan A.Y."/>
            <person name="Deshpande S."/>
            <person name="Douglass A.P."/>
            <person name="Hanson S.J."/>
            <person name="Klenk H.-P."/>
            <person name="LaButti K.M."/>
            <person name="Lapidus A."/>
            <person name="Lindquist E.A."/>
            <person name="Lipzen A.M."/>
            <person name="Meier-Kolthoff J.P."/>
            <person name="Ohm R.A."/>
            <person name="Otillar R.P."/>
            <person name="Pangilinan J.L."/>
            <person name="Peng Y."/>
            <person name="Rokas A."/>
            <person name="Rosa C.A."/>
            <person name="Scheuner C."/>
            <person name="Sibirny A.A."/>
            <person name="Slot J.C."/>
            <person name="Stielow J.B."/>
            <person name="Sun H."/>
            <person name="Kurtzman C.P."/>
            <person name="Blackwell M."/>
            <person name="Grigoriev I.V."/>
            <person name="Jeffries T.W."/>
        </authorList>
    </citation>
    <scope>NUCLEOTIDE SEQUENCE [LARGE SCALE GENOMIC DNA]</scope>
    <source>
        <strain evidence="9">ATCC 58044 / CBS 1984 / NCYC 433 / NRRL Y-366-8</strain>
    </source>
</reference>
<feature type="region of interest" description="Disordered" evidence="6">
    <location>
        <begin position="660"/>
        <end position="739"/>
    </location>
</feature>
<evidence type="ECO:0000256" key="2">
    <source>
        <dbReference type="ARBA" id="ARBA00023015"/>
    </source>
</evidence>
<evidence type="ECO:0000256" key="3">
    <source>
        <dbReference type="ARBA" id="ARBA00023125"/>
    </source>
</evidence>
<keyword evidence="4" id="KW-0804">Transcription</keyword>
<accession>A0A1E3PBD8</accession>
<dbReference type="PANTHER" id="PTHR31845">
    <property type="entry name" value="FINGER DOMAIN PROTEIN, PUTATIVE-RELATED"/>
    <property type="match status" value="1"/>
</dbReference>
<dbReference type="SUPFAM" id="SSF57701">
    <property type="entry name" value="Zn2/Cys6 DNA-binding domain"/>
    <property type="match status" value="1"/>
</dbReference>
<evidence type="ECO:0000313" key="8">
    <source>
        <dbReference type="EMBL" id="ODQ62610.1"/>
    </source>
</evidence>
<name>A0A1E3PBD8_WICAA</name>